<organism evidence="2">
    <name type="scientific">marine sediment metagenome</name>
    <dbReference type="NCBI Taxonomy" id="412755"/>
    <lineage>
        <taxon>unclassified sequences</taxon>
        <taxon>metagenomes</taxon>
        <taxon>ecological metagenomes</taxon>
    </lineage>
</organism>
<gene>
    <name evidence="2" type="ORF">LCGC14_2394280</name>
</gene>
<sequence>HGEHKGDAIDRILAATPDLPFVLIGDTGQHDAEVYLEACHRHGGRISAVILREPGRGPDSSSREAMATIRRLGTPVFHGETFEEAAVALQRVGLEV</sequence>
<protein>
    <recommendedName>
        <fullName evidence="1">Phosphatidate phosphatase APP1 catalytic domain-containing protein</fullName>
    </recommendedName>
</protein>
<dbReference type="EMBL" id="LAZR01035803">
    <property type="protein sequence ID" value="KKL26541.1"/>
    <property type="molecule type" value="Genomic_DNA"/>
</dbReference>
<dbReference type="InterPro" id="IPR019236">
    <property type="entry name" value="APP1_cat"/>
</dbReference>
<reference evidence="2" key="1">
    <citation type="journal article" date="2015" name="Nature">
        <title>Complex archaea that bridge the gap between prokaryotes and eukaryotes.</title>
        <authorList>
            <person name="Spang A."/>
            <person name="Saw J.H."/>
            <person name="Jorgensen S.L."/>
            <person name="Zaremba-Niedzwiedzka K."/>
            <person name="Martijn J."/>
            <person name="Lind A.E."/>
            <person name="van Eijk R."/>
            <person name="Schleper C."/>
            <person name="Guy L."/>
            <person name="Ettema T.J."/>
        </authorList>
    </citation>
    <scope>NUCLEOTIDE SEQUENCE</scope>
</reference>
<feature type="non-terminal residue" evidence="2">
    <location>
        <position position="1"/>
    </location>
</feature>
<comment type="caution">
    <text evidence="2">The sequence shown here is derived from an EMBL/GenBank/DDBJ whole genome shotgun (WGS) entry which is preliminary data.</text>
</comment>
<evidence type="ECO:0000259" key="1">
    <source>
        <dbReference type="Pfam" id="PF09949"/>
    </source>
</evidence>
<dbReference type="PANTHER" id="PTHR28208:SF3">
    <property type="entry name" value="PHOSPHATIDATE PHOSPHATASE APP1"/>
    <property type="match status" value="1"/>
</dbReference>
<evidence type="ECO:0000313" key="2">
    <source>
        <dbReference type="EMBL" id="KKL26541.1"/>
    </source>
</evidence>
<feature type="domain" description="Phosphatidate phosphatase APP1 catalytic" evidence="1">
    <location>
        <begin position="3"/>
        <end position="53"/>
    </location>
</feature>
<proteinExistence type="predicted"/>
<dbReference type="PANTHER" id="PTHR28208">
    <property type="entry name" value="PHOSPHATIDATE PHOSPHATASE APP1"/>
    <property type="match status" value="1"/>
</dbReference>
<dbReference type="AlphaFoldDB" id="A0A0F9E9L3"/>
<dbReference type="InterPro" id="IPR052935">
    <property type="entry name" value="Mg2+_PAP"/>
</dbReference>
<name>A0A0F9E9L3_9ZZZZ</name>
<dbReference type="Pfam" id="PF09949">
    <property type="entry name" value="APP1_cat"/>
    <property type="match status" value="1"/>
</dbReference>
<dbReference type="GO" id="GO:0008195">
    <property type="term" value="F:phosphatidate phosphatase activity"/>
    <property type="evidence" value="ECO:0007669"/>
    <property type="project" value="InterPro"/>
</dbReference>
<accession>A0A0F9E9L3</accession>